<proteinExistence type="predicted"/>
<reference evidence="2" key="1">
    <citation type="submission" date="2010-11" db="EMBL/GenBank/DDBJ databases">
        <title>The complete genome of Mahella australiensis DSM 15567.</title>
        <authorList>
            <consortium name="US DOE Joint Genome Institute (JGI-PGF)"/>
            <person name="Lucas S."/>
            <person name="Copeland A."/>
            <person name="Lapidus A."/>
            <person name="Bruce D."/>
            <person name="Goodwin L."/>
            <person name="Pitluck S."/>
            <person name="Kyrpides N."/>
            <person name="Mavromatis K."/>
            <person name="Pagani I."/>
            <person name="Ivanova N."/>
            <person name="Teshima H."/>
            <person name="Brettin T."/>
            <person name="Detter J.C."/>
            <person name="Han C."/>
            <person name="Tapia R."/>
            <person name="Land M."/>
            <person name="Hauser L."/>
            <person name="Markowitz V."/>
            <person name="Cheng J.-F."/>
            <person name="Hugenholtz P."/>
            <person name="Woyke T."/>
            <person name="Wu D."/>
            <person name="Spring S."/>
            <person name="Pukall R."/>
            <person name="Steenblock K."/>
            <person name="Schneider S."/>
            <person name="Klenk H.-P."/>
            <person name="Eisen J.A."/>
        </authorList>
    </citation>
    <scope>NUCLEOTIDE SEQUENCE [LARGE SCALE GENOMIC DNA]</scope>
    <source>
        <strain evidence="2">DSM 15567 / CIP 107919 / 50-1 BON</strain>
    </source>
</reference>
<evidence type="ECO:0000313" key="2">
    <source>
        <dbReference type="Proteomes" id="UP000008457"/>
    </source>
</evidence>
<sequence>MLSGLLKRRTTAICDCVVVQLHNRSEAYILSRVYTSLSFTRYPSQNRLEADRNMDIA</sequence>
<keyword evidence="2" id="KW-1185">Reference proteome</keyword>
<dbReference type="KEGG" id="mas:Mahau_0347"/>
<accession>F3ZXQ6</accession>
<dbReference type="Proteomes" id="UP000008457">
    <property type="component" value="Chromosome"/>
</dbReference>
<dbReference type="HOGENOM" id="CLU_2991365_0_0_9"/>
<reference evidence="1 2" key="2">
    <citation type="journal article" date="2011" name="Stand. Genomic Sci.">
        <title>Complete genome sequence of Mahella australiensis type strain (50-1 BON).</title>
        <authorList>
            <person name="Sikorski J."/>
            <person name="Teshima H."/>
            <person name="Nolan M."/>
            <person name="Lucas S."/>
            <person name="Hammon N."/>
            <person name="Deshpande S."/>
            <person name="Cheng J.F."/>
            <person name="Pitluck S."/>
            <person name="Liolios K."/>
            <person name="Pagani I."/>
            <person name="Ivanova N."/>
            <person name="Huntemann M."/>
            <person name="Mavromatis K."/>
            <person name="Ovchinikova G."/>
            <person name="Pati A."/>
            <person name="Tapia R."/>
            <person name="Han C."/>
            <person name="Goodwin L."/>
            <person name="Chen A."/>
            <person name="Palaniappan K."/>
            <person name="Land M."/>
            <person name="Hauser L."/>
            <person name="Ngatchou-Djao O.D."/>
            <person name="Rohde M."/>
            <person name="Pukall R."/>
            <person name="Spring S."/>
            <person name="Abt B."/>
            <person name="Goker M."/>
            <person name="Detter J.C."/>
            <person name="Woyke T."/>
            <person name="Bristow J."/>
            <person name="Markowitz V."/>
            <person name="Hugenholtz P."/>
            <person name="Eisen J.A."/>
            <person name="Kyrpides N.C."/>
            <person name="Klenk H.P."/>
            <person name="Lapidus A."/>
        </authorList>
    </citation>
    <scope>NUCLEOTIDE SEQUENCE [LARGE SCALE GENOMIC DNA]</scope>
    <source>
        <strain evidence="2">DSM 15567 / CIP 107919 / 50-1 BON</strain>
    </source>
</reference>
<protein>
    <submittedName>
        <fullName evidence="1">Uncharacterized protein</fullName>
    </submittedName>
</protein>
<evidence type="ECO:0000313" key="1">
    <source>
        <dbReference type="EMBL" id="AEE95563.1"/>
    </source>
</evidence>
<organism evidence="1 2">
    <name type="scientific">Mahella australiensis (strain DSM 15567 / CIP 107919 / 50-1 BON)</name>
    <dbReference type="NCBI Taxonomy" id="697281"/>
    <lineage>
        <taxon>Bacteria</taxon>
        <taxon>Bacillati</taxon>
        <taxon>Bacillota</taxon>
        <taxon>Clostridia</taxon>
        <taxon>Thermoanaerobacterales</taxon>
        <taxon>Thermoanaerobacterales Family IV. Incertae Sedis</taxon>
        <taxon>Mahella</taxon>
    </lineage>
</organism>
<dbReference type="EMBL" id="CP002360">
    <property type="protein sequence ID" value="AEE95563.1"/>
    <property type="molecule type" value="Genomic_DNA"/>
</dbReference>
<gene>
    <name evidence="1" type="ordered locus">Mahau_0347</name>
</gene>
<dbReference type="AlphaFoldDB" id="F3ZXQ6"/>
<name>F3ZXQ6_MAHA5</name>